<dbReference type="AlphaFoldDB" id="A0A829HN39"/>
<dbReference type="RefSeq" id="WP_020724439.1">
    <property type="nucleotide sequence ID" value="NZ_ATFQ01000040.1"/>
</dbReference>
<reference evidence="1 2" key="1">
    <citation type="journal article" date="2013" name="Genome Announc.">
        <title>Genome Sequence of an Epidemic Isolate of Mycobacterium abscessus subsp. bolletii from Rio de Janeiro, Brazil.</title>
        <authorList>
            <person name="Davidson R.M."/>
            <person name="Reynolds P.R."/>
            <person name="Farias-Hesson E."/>
            <person name="Duarte R.S."/>
            <person name="Jackson M."/>
            <person name="Strong M."/>
        </authorList>
    </citation>
    <scope>NUCLEOTIDE SEQUENCE [LARGE SCALE GENOMIC DNA]</scope>
    <source>
        <strain evidence="1 2">CRM-0020</strain>
    </source>
</reference>
<protein>
    <submittedName>
        <fullName evidence="1">Uncharacterized protein</fullName>
    </submittedName>
</protein>
<comment type="caution">
    <text evidence="1">The sequence shown here is derived from an EMBL/GenBank/DDBJ whole genome shotgun (WGS) entry which is preliminary data.</text>
</comment>
<dbReference type="EMBL" id="ATFQ01000040">
    <property type="protein sequence ID" value="EPQ20951.1"/>
    <property type="molecule type" value="Genomic_DNA"/>
</dbReference>
<organism evidence="1 2">
    <name type="scientific">Mycobacteroides abscessus subsp. bolletii CRM-0020</name>
    <dbReference type="NCBI Taxonomy" id="1306401"/>
    <lineage>
        <taxon>Bacteria</taxon>
        <taxon>Bacillati</taxon>
        <taxon>Actinomycetota</taxon>
        <taxon>Actinomycetes</taxon>
        <taxon>Mycobacteriales</taxon>
        <taxon>Mycobacteriaceae</taxon>
        <taxon>Mycobacteroides</taxon>
        <taxon>Mycobacteroides abscessus</taxon>
    </lineage>
</organism>
<dbReference type="Proteomes" id="UP000014969">
    <property type="component" value="Unassembled WGS sequence"/>
</dbReference>
<evidence type="ECO:0000313" key="1">
    <source>
        <dbReference type="EMBL" id="EPQ20951.1"/>
    </source>
</evidence>
<sequence length="92" mass="10117">MAPSPPTSNVEVTSHDKTTTAIVNSWGHPAAVQLEDVLHRSGAQIAAGVMEVYNYARIVALARHNQWHYQVCGTWLEEEPGPAHVEALRLSF</sequence>
<gene>
    <name evidence="1" type="ORF">J108_23345</name>
</gene>
<accession>A0A829HN39</accession>
<evidence type="ECO:0000313" key="2">
    <source>
        <dbReference type="Proteomes" id="UP000014969"/>
    </source>
</evidence>
<proteinExistence type="predicted"/>
<name>A0A829HN39_9MYCO</name>